<dbReference type="Proteomes" id="UP000541444">
    <property type="component" value="Unassembled WGS sequence"/>
</dbReference>
<accession>A0A7J7KWS2</accession>
<evidence type="ECO:0000256" key="1">
    <source>
        <dbReference type="SAM" id="MobiDB-lite"/>
    </source>
</evidence>
<name>A0A7J7KWS2_9MAGN</name>
<dbReference type="EMBL" id="JACGCM010002827">
    <property type="protein sequence ID" value="KAF6134806.1"/>
    <property type="molecule type" value="Genomic_DNA"/>
</dbReference>
<proteinExistence type="predicted"/>
<comment type="caution">
    <text evidence="2">The sequence shown here is derived from an EMBL/GenBank/DDBJ whole genome shotgun (WGS) entry which is preliminary data.</text>
</comment>
<feature type="region of interest" description="Disordered" evidence="1">
    <location>
        <begin position="194"/>
        <end position="259"/>
    </location>
</feature>
<feature type="compositionally biased region" description="Basic and acidic residues" evidence="1">
    <location>
        <begin position="247"/>
        <end position="258"/>
    </location>
</feature>
<feature type="region of interest" description="Disordered" evidence="1">
    <location>
        <begin position="1"/>
        <end position="32"/>
    </location>
</feature>
<keyword evidence="3" id="KW-1185">Reference proteome</keyword>
<dbReference type="AlphaFoldDB" id="A0A7J7KWS2"/>
<gene>
    <name evidence="2" type="ORF">GIB67_002207</name>
</gene>
<reference evidence="2 3" key="1">
    <citation type="journal article" date="2020" name="IScience">
        <title>Genome Sequencing of the Endangered Kingdonia uniflora (Circaeasteraceae, Ranunculales) Reveals Potential Mechanisms of Evolutionary Specialization.</title>
        <authorList>
            <person name="Sun Y."/>
            <person name="Deng T."/>
            <person name="Zhang A."/>
            <person name="Moore M.J."/>
            <person name="Landis J.B."/>
            <person name="Lin N."/>
            <person name="Zhang H."/>
            <person name="Zhang X."/>
            <person name="Huang J."/>
            <person name="Zhang X."/>
            <person name="Sun H."/>
            <person name="Wang H."/>
        </authorList>
    </citation>
    <scope>NUCLEOTIDE SEQUENCE [LARGE SCALE GENOMIC DNA]</scope>
    <source>
        <strain evidence="2">TB1705</strain>
        <tissue evidence="2">Leaf</tissue>
    </source>
</reference>
<feature type="compositionally biased region" description="Basic and acidic residues" evidence="1">
    <location>
        <begin position="321"/>
        <end position="344"/>
    </location>
</feature>
<feature type="compositionally biased region" description="Basic and acidic residues" evidence="1">
    <location>
        <begin position="208"/>
        <end position="240"/>
    </location>
</feature>
<feature type="region of interest" description="Disordered" evidence="1">
    <location>
        <begin position="284"/>
        <end position="366"/>
    </location>
</feature>
<protein>
    <submittedName>
        <fullName evidence="2">Uncharacterized protein</fullName>
    </submittedName>
</protein>
<evidence type="ECO:0000313" key="3">
    <source>
        <dbReference type="Proteomes" id="UP000541444"/>
    </source>
</evidence>
<sequence length="526" mass="60856">MSVLARSEEVTMSVVRSREKLPTSRKPPKVEVTTPPIEELSIASLPVEEDVGVDGLSMVEDTAVVSSFPPLEGEDVGVVDGLQLTVVSAEAEVADIYNEGCVFNEEDFMMDDDVHLLPDIEASDGFHDMESFDDISQVNIDIEMETEQKPALIEATSSGRTNQRIGRTESERREWYLERRRIWRRNLPLEERRRDAERARIRRQSMSPEEKEKQRERRRLREAEYQQKYGKRQESEEQKERRRARDKIHQQRRQERNKAKVLSPIEEIEMEQKRLKIKERRKIRDSMRRENMSAEEWQEERRKINEKRRARDALRSQNGKGSDKSHSMRKVEKTEDQLALDDHNNNCSENTEEVKQTTSKRKRTRAVDLRQKARNPSDLLTIEGADRSDNDGISLPIEVGHLEVPFSRRVWLAVTGVVSHLWSSGPFHKIGDCALGFNIIIRKSSRSDHYSLSREEEIIDLCLASGKRTDEKITETTEMGLPSSSHLNMRFKIVLMKICGGLNSLSLVLVSDVDISDVERMVIHTQ</sequence>
<feature type="compositionally biased region" description="Basic and acidic residues" evidence="1">
    <location>
        <begin position="299"/>
        <end position="314"/>
    </location>
</feature>
<evidence type="ECO:0000313" key="2">
    <source>
        <dbReference type="EMBL" id="KAF6134806.1"/>
    </source>
</evidence>
<organism evidence="2 3">
    <name type="scientific">Kingdonia uniflora</name>
    <dbReference type="NCBI Taxonomy" id="39325"/>
    <lineage>
        <taxon>Eukaryota</taxon>
        <taxon>Viridiplantae</taxon>
        <taxon>Streptophyta</taxon>
        <taxon>Embryophyta</taxon>
        <taxon>Tracheophyta</taxon>
        <taxon>Spermatophyta</taxon>
        <taxon>Magnoliopsida</taxon>
        <taxon>Ranunculales</taxon>
        <taxon>Circaeasteraceae</taxon>
        <taxon>Kingdonia</taxon>
    </lineage>
</organism>